<dbReference type="EMBL" id="JABBWM010000133">
    <property type="protein sequence ID" value="KAG2087372.1"/>
    <property type="molecule type" value="Genomic_DNA"/>
</dbReference>
<keyword evidence="2" id="KW-1133">Transmembrane helix</keyword>
<feature type="region of interest" description="Disordered" evidence="1">
    <location>
        <begin position="1"/>
        <end position="25"/>
    </location>
</feature>
<protein>
    <submittedName>
        <fullName evidence="3">Uncharacterized protein</fullName>
    </submittedName>
</protein>
<sequence length="671" mass="74090">MFSSLLSTKRQGNHDGNHGSMPLEPIGSSSLHELERIPTNTQCRCLPGNNTGPTLISATTNILNSSLSTQKLHKSTKSVSAFLCVFMHAFLVLLHLVLLALSISAVEHRLVTSENSAWLSVLGASTQAFYALYCAILVYLVQRLTLYRNLNQHQKLTILHDNVNAWSGLGSALQCLWQQSSTTKSLWWIASIATYLGCVFALHVASSSILQLQTFTAATNISATTFVHWPGTDVDMMGLQWHTISAIVPSLSHFTSSLNAGLDGATLYDIVQADGATGNATVDATTFQAECGLIRNSELSYTPRLNTNQFGDYVVEPSVSGWEQTEKWQARLIFPYQDQLLVTEMSGFFPGSTIVFIIPTSIDIDDSLKSATVQHMNWEYQQDLLFDSPQAPIISTVLDAYLIACNIYVEHHTATVDIETGQLLALLPPPVLSPPSNWKEWTAPKGNNTWDVWSPGGQYSLSYRKWFVSPFRSGAMHPVKVCMTRGYATCYGLSLLELYFMKEIGLDVVLDEQASRPPPPSGPKKVLCSRRQFESSLSKIFASLLWTDLKDDAGAKLGSDAGGFDSTQGSTVVSRQVIKWHLNINLWPLAVALTASLTMLILSICMLGNMLYRQKDGMPIDSAGVLQIIWLTNRLRVLKDLMSEVDDPREDVLRSAGMVEIDLLQELNKQD</sequence>
<keyword evidence="2" id="KW-0812">Transmembrane</keyword>
<dbReference type="AlphaFoldDB" id="A0A9P7ETE7"/>
<feature type="transmembrane region" description="Helical" evidence="2">
    <location>
        <begin position="81"/>
        <end position="105"/>
    </location>
</feature>
<keyword evidence="4" id="KW-1185">Reference proteome</keyword>
<organism evidence="3 4">
    <name type="scientific">Suillus discolor</name>
    <dbReference type="NCBI Taxonomy" id="1912936"/>
    <lineage>
        <taxon>Eukaryota</taxon>
        <taxon>Fungi</taxon>
        <taxon>Dikarya</taxon>
        <taxon>Basidiomycota</taxon>
        <taxon>Agaricomycotina</taxon>
        <taxon>Agaricomycetes</taxon>
        <taxon>Agaricomycetidae</taxon>
        <taxon>Boletales</taxon>
        <taxon>Suillineae</taxon>
        <taxon>Suillaceae</taxon>
        <taxon>Suillus</taxon>
    </lineage>
</organism>
<proteinExistence type="predicted"/>
<evidence type="ECO:0000313" key="3">
    <source>
        <dbReference type="EMBL" id="KAG2087372.1"/>
    </source>
</evidence>
<reference evidence="3" key="1">
    <citation type="journal article" date="2020" name="New Phytol.">
        <title>Comparative genomics reveals dynamic genome evolution in host specialist ectomycorrhizal fungi.</title>
        <authorList>
            <person name="Lofgren L.A."/>
            <person name="Nguyen N.H."/>
            <person name="Vilgalys R."/>
            <person name="Ruytinx J."/>
            <person name="Liao H.L."/>
            <person name="Branco S."/>
            <person name="Kuo A."/>
            <person name="LaButti K."/>
            <person name="Lipzen A."/>
            <person name="Andreopoulos W."/>
            <person name="Pangilinan J."/>
            <person name="Riley R."/>
            <person name="Hundley H."/>
            <person name="Na H."/>
            <person name="Barry K."/>
            <person name="Grigoriev I.V."/>
            <person name="Stajich J.E."/>
            <person name="Kennedy P.G."/>
        </authorList>
    </citation>
    <scope>NUCLEOTIDE SEQUENCE</scope>
    <source>
        <strain evidence="3">FC423</strain>
    </source>
</reference>
<gene>
    <name evidence="3" type="ORF">F5147DRAFT_781350</name>
</gene>
<feature type="transmembrane region" description="Helical" evidence="2">
    <location>
        <begin position="586"/>
        <end position="612"/>
    </location>
</feature>
<feature type="compositionally biased region" description="Polar residues" evidence="1">
    <location>
        <begin position="1"/>
        <end position="10"/>
    </location>
</feature>
<accession>A0A9P7ETE7</accession>
<name>A0A9P7ETE7_9AGAM</name>
<evidence type="ECO:0000256" key="2">
    <source>
        <dbReference type="SAM" id="Phobius"/>
    </source>
</evidence>
<comment type="caution">
    <text evidence="3">The sequence shown here is derived from an EMBL/GenBank/DDBJ whole genome shotgun (WGS) entry which is preliminary data.</text>
</comment>
<feature type="transmembrane region" description="Helical" evidence="2">
    <location>
        <begin position="117"/>
        <end position="141"/>
    </location>
</feature>
<keyword evidence="2" id="KW-0472">Membrane</keyword>
<evidence type="ECO:0000256" key="1">
    <source>
        <dbReference type="SAM" id="MobiDB-lite"/>
    </source>
</evidence>
<dbReference type="RefSeq" id="XP_041285184.1">
    <property type="nucleotide sequence ID" value="XM_041442629.1"/>
</dbReference>
<dbReference type="GeneID" id="64704888"/>
<feature type="transmembrane region" description="Helical" evidence="2">
    <location>
        <begin position="186"/>
        <end position="205"/>
    </location>
</feature>
<evidence type="ECO:0000313" key="4">
    <source>
        <dbReference type="Proteomes" id="UP000823399"/>
    </source>
</evidence>
<dbReference type="Proteomes" id="UP000823399">
    <property type="component" value="Unassembled WGS sequence"/>
</dbReference>
<dbReference type="OrthoDB" id="2644397at2759"/>